<dbReference type="SUPFAM" id="SSF51905">
    <property type="entry name" value="FAD/NAD(P)-binding domain"/>
    <property type="match status" value="2"/>
</dbReference>
<dbReference type="PRINTS" id="PR00370">
    <property type="entry name" value="FMOXYGENASE"/>
</dbReference>
<evidence type="ECO:0000256" key="3">
    <source>
        <dbReference type="ARBA" id="ARBA00022827"/>
    </source>
</evidence>
<keyword evidence="2" id="KW-0285">Flavoprotein</keyword>
<proteinExistence type="inferred from homology"/>
<evidence type="ECO:0000256" key="1">
    <source>
        <dbReference type="ARBA" id="ARBA00009183"/>
    </source>
</evidence>
<keyword evidence="3" id="KW-0274">FAD</keyword>
<dbReference type="Proteomes" id="UP001159405">
    <property type="component" value="Unassembled WGS sequence"/>
</dbReference>
<dbReference type="Pfam" id="PF00743">
    <property type="entry name" value="FMO-like"/>
    <property type="match status" value="2"/>
</dbReference>
<dbReference type="InterPro" id="IPR036188">
    <property type="entry name" value="FAD/NAD-bd_sf"/>
</dbReference>
<evidence type="ECO:0000256" key="5">
    <source>
        <dbReference type="ARBA" id="ARBA00023002"/>
    </source>
</evidence>
<keyword evidence="4" id="KW-0521">NADP</keyword>
<evidence type="ECO:0000313" key="6">
    <source>
        <dbReference type="EMBL" id="CAH3170501.1"/>
    </source>
</evidence>
<name>A0ABN8QVA5_9CNID</name>
<dbReference type="Gene3D" id="3.50.50.60">
    <property type="entry name" value="FAD/NAD(P)-binding domain"/>
    <property type="match status" value="2"/>
</dbReference>
<dbReference type="InterPro" id="IPR000960">
    <property type="entry name" value="Flavin_mOase"/>
</dbReference>
<comment type="caution">
    <text evidence="6">The sequence shown here is derived from an EMBL/GenBank/DDBJ whole genome shotgun (WGS) entry which is preliminary data.</text>
</comment>
<organism evidence="6 7">
    <name type="scientific">Porites lobata</name>
    <dbReference type="NCBI Taxonomy" id="104759"/>
    <lineage>
        <taxon>Eukaryota</taxon>
        <taxon>Metazoa</taxon>
        <taxon>Cnidaria</taxon>
        <taxon>Anthozoa</taxon>
        <taxon>Hexacorallia</taxon>
        <taxon>Scleractinia</taxon>
        <taxon>Fungiina</taxon>
        <taxon>Poritidae</taxon>
        <taxon>Porites</taxon>
    </lineage>
</organism>
<dbReference type="InterPro" id="IPR050346">
    <property type="entry name" value="FMO-like"/>
</dbReference>
<accession>A0ABN8QVA5</accession>
<protein>
    <recommendedName>
        <fullName evidence="8">Flavin-containing monooxygenase</fullName>
    </recommendedName>
</protein>
<comment type="similarity">
    <text evidence="1">Belongs to the FMO family.</text>
</comment>
<dbReference type="InterPro" id="IPR020946">
    <property type="entry name" value="Flavin_mOase-like"/>
</dbReference>
<keyword evidence="7" id="KW-1185">Reference proteome</keyword>
<sequence>MGNDRARPLYSKPYRATAPPQSRIFNALSIPQPEMNKVKRVCVIGAGPSGMSALYQFKQLEMKGQEIPEIVCFEKQSDWGGLWKYSWRTDTDEYGEPVHGSMYQGLWTNAPKECYEFPDYTFEDHFGKAIPSYPPREVFYDYLTGRWSNSNLRPWIHFSHVVRHVTYNDSTDDFTVVVKNLSEDKLLPAERFDYVIVATGHYSTPNIPFFTGIERFPGRVIHSHSFRNASHFKGKRVLVIGSSYSAEDIALQCLKYGAENIICCWRTLPMGFKWPPQITEKPLLTKLEGSTVHFKDGSTAEVDDIILCTGYHYFFPFLEDRLRLKSRNVWYPEGLYKSILWTRGGNNKVLYIGILNQIYSFTMFDVQAKWVVNYIMGELKLPDNQKMESDSRKWITRYLFDLGDSL</sequence>
<dbReference type="EMBL" id="CALNXK010000156">
    <property type="protein sequence ID" value="CAH3170501.1"/>
    <property type="molecule type" value="Genomic_DNA"/>
</dbReference>
<evidence type="ECO:0008006" key="8">
    <source>
        <dbReference type="Google" id="ProtNLM"/>
    </source>
</evidence>
<evidence type="ECO:0000256" key="2">
    <source>
        <dbReference type="ARBA" id="ARBA00022630"/>
    </source>
</evidence>
<evidence type="ECO:0000313" key="7">
    <source>
        <dbReference type="Proteomes" id="UP001159405"/>
    </source>
</evidence>
<keyword evidence="5" id="KW-0560">Oxidoreductase</keyword>
<reference evidence="6 7" key="1">
    <citation type="submission" date="2022-05" db="EMBL/GenBank/DDBJ databases">
        <authorList>
            <consortium name="Genoscope - CEA"/>
            <person name="William W."/>
        </authorList>
    </citation>
    <scope>NUCLEOTIDE SEQUENCE [LARGE SCALE GENOMIC DNA]</scope>
</reference>
<dbReference type="PIRSF" id="PIRSF000332">
    <property type="entry name" value="FMO"/>
    <property type="match status" value="1"/>
</dbReference>
<evidence type="ECO:0000256" key="4">
    <source>
        <dbReference type="ARBA" id="ARBA00022857"/>
    </source>
</evidence>
<dbReference type="PANTHER" id="PTHR23023">
    <property type="entry name" value="DIMETHYLANILINE MONOOXYGENASE"/>
    <property type="match status" value="1"/>
</dbReference>
<feature type="non-terminal residue" evidence="6">
    <location>
        <position position="406"/>
    </location>
</feature>
<gene>
    <name evidence="6" type="ORF">PLOB_00010750</name>
</gene>